<comment type="subcellular location">
    <subcellularLocation>
        <location evidence="1 12">Cell outer membrane</location>
        <topology evidence="1 12">Multi-pass membrane protein</topology>
    </subcellularLocation>
</comment>
<dbReference type="InterPro" id="IPR039426">
    <property type="entry name" value="TonB-dep_rcpt-like"/>
</dbReference>
<evidence type="ECO:0000259" key="16">
    <source>
        <dbReference type="Pfam" id="PF07715"/>
    </source>
</evidence>
<gene>
    <name evidence="17" type="ORF">SAMN05421875_107106</name>
</gene>
<dbReference type="RefSeq" id="WP_139285337.1">
    <property type="nucleotide sequence ID" value="NZ_CAXIQW010000040.1"/>
</dbReference>
<dbReference type="InterPro" id="IPR012910">
    <property type="entry name" value="Plug_dom"/>
</dbReference>
<evidence type="ECO:0000256" key="10">
    <source>
        <dbReference type="ARBA" id="ARBA00023170"/>
    </source>
</evidence>
<sequence length="602" mass="65741">MNYCIRRMRPLALPLALAAAFPVHAQTTLSETVVTATRVESRASALLSDVTVIDRETIENNTGRTVPELLARMAGVQMAANGGLGKNSSVFIRGTESRHVLLLVDGVRMGSATTGQASFDNIPLEMIERIEVLKGPASALYGSDAIGGVIQIFTRQGREGMHPHASVTLGSEGRREATVGLSGGRGDISYSLGAQTLREKGFSATNPAASFGNFNPDRDGFSQQSVNASLAWRFAPDWKADARLLYADGKNHYDSGPSSFDTHADVQSRVGAVGVEGRILDDWKTRLNFASSADDSTSFEGRAPSRFNTTQDQWAWTNEVGTRVGKLLVGLERLVQKVDSTTAYTVTRRSTDSAFAGIVGEYGPHGWQFNARHDDDSQFGGASTGLVAYGYRFTPQLRLHGAYGTSFKAPSFNQLYYPGFGNPNLQPERGRNAELGLSYMMGLHEFKFVRFDNRIRGFITGTTLPANVPRARIEGWTLGYDAQLGVWGLHAALDLLDARNTQNGRKLPRRADEQLTASLDYATGAWKLGGTLLAVSERFDDTANRVRLSGFATLDLHADHALSRDWTLQARLNNLADKQYQTANGFNQPGRAVYLTLRYQPK</sequence>
<dbReference type="InterPro" id="IPR036942">
    <property type="entry name" value="Beta-barrel_TonB_sf"/>
</dbReference>
<evidence type="ECO:0000256" key="8">
    <source>
        <dbReference type="ARBA" id="ARBA00023077"/>
    </source>
</evidence>
<dbReference type="PANTHER" id="PTHR30069">
    <property type="entry name" value="TONB-DEPENDENT OUTER MEMBRANE RECEPTOR"/>
    <property type="match status" value="1"/>
</dbReference>
<evidence type="ECO:0000256" key="6">
    <source>
        <dbReference type="ARBA" id="ARBA00022729"/>
    </source>
</evidence>
<evidence type="ECO:0000259" key="15">
    <source>
        <dbReference type="Pfam" id="PF00593"/>
    </source>
</evidence>
<evidence type="ECO:0000256" key="13">
    <source>
        <dbReference type="RuleBase" id="RU003357"/>
    </source>
</evidence>
<feature type="domain" description="TonB-dependent receptor plug" evidence="16">
    <location>
        <begin position="47"/>
        <end position="149"/>
    </location>
</feature>
<feature type="signal peptide" evidence="14">
    <location>
        <begin position="1"/>
        <end position="25"/>
    </location>
</feature>
<dbReference type="GO" id="GO:0009279">
    <property type="term" value="C:cell outer membrane"/>
    <property type="evidence" value="ECO:0007669"/>
    <property type="project" value="UniProtKB-SubCell"/>
</dbReference>
<organism evidence="17 18">
    <name type="scientific">Acidovorax soli</name>
    <dbReference type="NCBI Taxonomy" id="592050"/>
    <lineage>
        <taxon>Bacteria</taxon>
        <taxon>Pseudomonadati</taxon>
        <taxon>Pseudomonadota</taxon>
        <taxon>Betaproteobacteria</taxon>
        <taxon>Burkholderiales</taxon>
        <taxon>Comamonadaceae</taxon>
        <taxon>Acidovorax</taxon>
    </lineage>
</organism>
<evidence type="ECO:0000256" key="4">
    <source>
        <dbReference type="ARBA" id="ARBA00022452"/>
    </source>
</evidence>
<keyword evidence="6 14" id="KW-0732">Signal</keyword>
<dbReference type="PANTHER" id="PTHR30069:SF53">
    <property type="entry name" value="COLICIN I RECEPTOR-RELATED"/>
    <property type="match status" value="1"/>
</dbReference>
<evidence type="ECO:0000256" key="14">
    <source>
        <dbReference type="SAM" id="SignalP"/>
    </source>
</evidence>
<dbReference type="Pfam" id="PF00593">
    <property type="entry name" value="TonB_dep_Rec_b-barrel"/>
    <property type="match status" value="1"/>
</dbReference>
<evidence type="ECO:0000256" key="12">
    <source>
        <dbReference type="PROSITE-ProRule" id="PRU01360"/>
    </source>
</evidence>
<dbReference type="SUPFAM" id="SSF56935">
    <property type="entry name" value="Porins"/>
    <property type="match status" value="1"/>
</dbReference>
<keyword evidence="7" id="KW-0406">Ion transport</keyword>
<evidence type="ECO:0000256" key="7">
    <source>
        <dbReference type="ARBA" id="ARBA00023065"/>
    </source>
</evidence>
<evidence type="ECO:0000256" key="2">
    <source>
        <dbReference type="ARBA" id="ARBA00009810"/>
    </source>
</evidence>
<keyword evidence="8 13" id="KW-0798">TonB box</keyword>
<dbReference type="Pfam" id="PF07715">
    <property type="entry name" value="Plug"/>
    <property type="match status" value="1"/>
</dbReference>
<name>A0A1H3ZDQ9_9BURK</name>
<dbReference type="CDD" id="cd01347">
    <property type="entry name" value="ligand_gated_channel"/>
    <property type="match status" value="1"/>
</dbReference>
<keyword evidence="10" id="KW-0675">Receptor</keyword>
<keyword evidence="9 12" id="KW-0472">Membrane</keyword>
<dbReference type="Proteomes" id="UP000199002">
    <property type="component" value="Unassembled WGS sequence"/>
</dbReference>
<evidence type="ECO:0000256" key="5">
    <source>
        <dbReference type="ARBA" id="ARBA00022692"/>
    </source>
</evidence>
<keyword evidence="4 12" id="KW-1134">Transmembrane beta strand</keyword>
<dbReference type="GO" id="GO:0006811">
    <property type="term" value="P:monoatomic ion transport"/>
    <property type="evidence" value="ECO:0007669"/>
    <property type="project" value="UniProtKB-KW"/>
</dbReference>
<dbReference type="GO" id="GO:0015889">
    <property type="term" value="P:cobalamin transport"/>
    <property type="evidence" value="ECO:0007669"/>
    <property type="project" value="TreeGrafter"/>
</dbReference>
<feature type="domain" description="TonB-dependent receptor-like beta-barrel" evidence="15">
    <location>
        <begin position="184"/>
        <end position="575"/>
    </location>
</feature>
<evidence type="ECO:0000256" key="3">
    <source>
        <dbReference type="ARBA" id="ARBA00022448"/>
    </source>
</evidence>
<keyword evidence="5 12" id="KW-0812">Transmembrane</keyword>
<dbReference type="InterPro" id="IPR037066">
    <property type="entry name" value="Plug_dom_sf"/>
</dbReference>
<evidence type="ECO:0000313" key="18">
    <source>
        <dbReference type="Proteomes" id="UP000199002"/>
    </source>
</evidence>
<evidence type="ECO:0000256" key="1">
    <source>
        <dbReference type="ARBA" id="ARBA00004571"/>
    </source>
</evidence>
<proteinExistence type="inferred from homology"/>
<evidence type="ECO:0000256" key="11">
    <source>
        <dbReference type="ARBA" id="ARBA00023237"/>
    </source>
</evidence>
<keyword evidence="3 12" id="KW-0813">Transport</keyword>
<evidence type="ECO:0000313" key="17">
    <source>
        <dbReference type="EMBL" id="SEA21866.1"/>
    </source>
</evidence>
<accession>A0A1H3ZDQ9</accession>
<dbReference type="Gene3D" id="2.170.130.10">
    <property type="entry name" value="TonB-dependent receptor, plug domain"/>
    <property type="match status" value="1"/>
</dbReference>
<evidence type="ECO:0000256" key="9">
    <source>
        <dbReference type="ARBA" id="ARBA00023136"/>
    </source>
</evidence>
<feature type="chain" id="PRO_5011558715" evidence="14">
    <location>
        <begin position="26"/>
        <end position="602"/>
    </location>
</feature>
<dbReference type="STRING" id="592050.SAMN05421875_107106"/>
<dbReference type="EMBL" id="FNQJ01000007">
    <property type="protein sequence ID" value="SEA21866.1"/>
    <property type="molecule type" value="Genomic_DNA"/>
</dbReference>
<dbReference type="GeneID" id="34232931"/>
<reference evidence="18" key="1">
    <citation type="submission" date="2016-10" db="EMBL/GenBank/DDBJ databases">
        <authorList>
            <person name="Varghese N."/>
            <person name="Submissions S."/>
        </authorList>
    </citation>
    <scope>NUCLEOTIDE SEQUENCE [LARGE SCALE GENOMIC DNA]</scope>
    <source>
        <strain evidence="18">DSM 25157</strain>
    </source>
</reference>
<protein>
    <submittedName>
        <fullName evidence="17">Vitamin B12 transporter</fullName>
    </submittedName>
</protein>
<keyword evidence="18" id="KW-1185">Reference proteome</keyword>
<comment type="similarity">
    <text evidence="2 12 13">Belongs to the TonB-dependent receptor family.</text>
</comment>
<dbReference type="Gene3D" id="2.40.170.20">
    <property type="entry name" value="TonB-dependent receptor, beta-barrel domain"/>
    <property type="match status" value="1"/>
</dbReference>
<dbReference type="InterPro" id="IPR000531">
    <property type="entry name" value="Beta-barrel_TonB"/>
</dbReference>
<dbReference type="AlphaFoldDB" id="A0A1H3ZDQ9"/>
<dbReference type="PROSITE" id="PS52016">
    <property type="entry name" value="TONB_DEPENDENT_REC_3"/>
    <property type="match status" value="1"/>
</dbReference>
<keyword evidence="11 12" id="KW-0998">Cell outer membrane</keyword>